<accession>A0ABW3RQI7</accession>
<evidence type="ECO:0000313" key="2">
    <source>
        <dbReference type="EMBL" id="MFD1174696.1"/>
    </source>
</evidence>
<reference evidence="3" key="1">
    <citation type="journal article" date="2019" name="Int. J. Syst. Evol. Microbiol.">
        <title>The Global Catalogue of Microorganisms (GCM) 10K type strain sequencing project: providing services to taxonomists for standard genome sequencing and annotation.</title>
        <authorList>
            <consortium name="The Broad Institute Genomics Platform"/>
            <consortium name="The Broad Institute Genome Sequencing Center for Infectious Disease"/>
            <person name="Wu L."/>
            <person name="Ma J."/>
        </authorList>
    </citation>
    <scope>NUCLEOTIDE SEQUENCE [LARGE SCALE GENOMIC DNA]</scope>
    <source>
        <strain evidence="3">CCUG 59189</strain>
    </source>
</reference>
<dbReference type="SUPFAM" id="SSF55718">
    <property type="entry name" value="SCP-like"/>
    <property type="match status" value="1"/>
</dbReference>
<dbReference type="EC" id="2.3.1.-" evidence="2"/>
<dbReference type="Gene3D" id="3.40.630.30">
    <property type="match status" value="2"/>
</dbReference>
<dbReference type="InterPro" id="IPR016181">
    <property type="entry name" value="Acyl_CoA_acyltransferase"/>
</dbReference>
<dbReference type="PROSITE" id="PS51186">
    <property type="entry name" value="GNAT"/>
    <property type="match status" value="1"/>
</dbReference>
<gene>
    <name evidence="2" type="primary">eis</name>
    <name evidence="2" type="ORF">ACFQ3W_00025</name>
</gene>
<dbReference type="Gene3D" id="3.30.1050.10">
    <property type="entry name" value="SCP2 sterol-binding domain"/>
    <property type="match status" value="1"/>
</dbReference>
<name>A0ABW3RQI7_9BACL</name>
<dbReference type="PANTHER" id="PTHR37817:SF1">
    <property type="entry name" value="N-ACETYLTRANSFERASE EIS"/>
    <property type="match status" value="1"/>
</dbReference>
<comment type="caution">
    <text evidence="2">The sequence shown here is derived from an EMBL/GenBank/DDBJ whole genome shotgun (WGS) entry which is preliminary data.</text>
</comment>
<dbReference type="InterPro" id="IPR000182">
    <property type="entry name" value="GNAT_dom"/>
</dbReference>
<keyword evidence="2" id="KW-0808">Transferase</keyword>
<keyword evidence="3" id="KW-1185">Reference proteome</keyword>
<dbReference type="InterPro" id="IPR025559">
    <property type="entry name" value="Eis_dom"/>
</dbReference>
<dbReference type="GO" id="GO:0016746">
    <property type="term" value="F:acyltransferase activity"/>
    <property type="evidence" value="ECO:0007669"/>
    <property type="project" value="UniProtKB-KW"/>
</dbReference>
<evidence type="ECO:0000259" key="1">
    <source>
        <dbReference type="PROSITE" id="PS51186"/>
    </source>
</evidence>
<dbReference type="Pfam" id="PF17668">
    <property type="entry name" value="Acetyltransf_17"/>
    <property type="match status" value="1"/>
</dbReference>
<keyword evidence="2" id="KW-0012">Acyltransferase</keyword>
<dbReference type="InterPro" id="IPR036527">
    <property type="entry name" value="SCP2_sterol-bd_dom_sf"/>
</dbReference>
<protein>
    <submittedName>
        <fullName evidence="2">Enhanced intracellular survival protein Eis</fullName>
        <ecNumber evidence="2">2.3.1.-</ecNumber>
    </submittedName>
</protein>
<dbReference type="SUPFAM" id="SSF55729">
    <property type="entry name" value="Acyl-CoA N-acyltransferases (Nat)"/>
    <property type="match status" value="1"/>
</dbReference>
<feature type="domain" description="N-acetyltransferase" evidence="1">
    <location>
        <begin position="4"/>
        <end position="146"/>
    </location>
</feature>
<dbReference type="InterPro" id="IPR041380">
    <property type="entry name" value="Acetyltransf_17"/>
</dbReference>
<dbReference type="Proteomes" id="UP001597262">
    <property type="component" value="Unassembled WGS sequence"/>
</dbReference>
<dbReference type="Pfam" id="PF13527">
    <property type="entry name" value="Acetyltransf_9"/>
    <property type="match status" value="1"/>
</dbReference>
<dbReference type="EMBL" id="JBHTLM010000001">
    <property type="protein sequence ID" value="MFD1174696.1"/>
    <property type="molecule type" value="Genomic_DNA"/>
</dbReference>
<dbReference type="Pfam" id="PF13530">
    <property type="entry name" value="SCP2_2"/>
    <property type="match status" value="1"/>
</dbReference>
<dbReference type="RefSeq" id="WP_379315358.1">
    <property type="nucleotide sequence ID" value="NZ_JBHTLM010000001.1"/>
</dbReference>
<dbReference type="InterPro" id="IPR051554">
    <property type="entry name" value="Acetyltransferase_Eis"/>
</dbReference>
<proteinExistence type="predicted"/>
<dbReference type="PANTHER" id="PTHR37817">
    <property type="entry name" value="N-ACETYLTRANSFERASE EIS"/>
    <property type="match status" value="1"/>
</dbReference>
<evidence type="ECO:0000313" key="3">
    <source>
        <dbReference type="Proteomes" id="UP001597262"/>
    </source>
</evidence>
<sequence length="393" mass="44714">MSLLEIRQLTAQEYDVSLALAEYAFQYKLSPEEREKGRERFIPERIWGVFENGELLARLGLLPFQTYLQGKAFRMGGIGGVSTWPEKRRSGLVSGLLSRVLVHMKEQGCSLSFLHPFSISFYRKFGWEVLSDCKKYTISSEKFPAKTKVVGSVKRDVKDIILLDQIYQTFAQKYNGALVRDSAWWERGVLNKEIYSAVYFSEAGEPEGYTFYNIQNRELLVEEFIFLNKTAHQALWTFLANHDSMVNQAVVNRVPADDILPFMLQDPRCKQEYIPNGMARIVDASAFVREYPFQAPAAHVRININIEDSFAPWNDGWWSLDVSTDGTGRLVKSEQGTSSSGLVCDINTLTAMLIGYKRPKEMLTCGRLHGSEAEATALEQLIPRSTTALFDFF</sequence>
<organism evidence="2 3">
    <name type="scientific">Paenibacillus puldeungensis</name>
    <dbReference type="NCBI Taxonomy" id="696536"/>
    <lineage>
        <taxon>Bacteria</taxon>
        <taxon>Bacillati</taxon>
        <taxon>Bacillota</taxon>
        <taxon>Bacilli</taxon>
        <taxon>Bacillales</taxon>
        <taxon>Paenibacillaceae</taxon>
        <taxon>Paenibacillus</taxon>
    </lineage>
</organism>